<dbReference type="Ensembl" id="ENSOTST00005085155.2">
    <property type="protein sequence ID" value="ENSOTSP00005078591.1"/>
    <property type="gene ID" value="ENSOTSG00005036782.2"/>
</dbReference>
<dbReference type="CDD" id="cd07542">
    <property type="entry name" value="P-type_ATPase_cation"/>
    <property type="match status" value="1"/>
</dbReference>
<dbReference type="GO" id="GO:0031901">
    <property type="term" value="C:early endosome membrane"/>
    <property type="evidence" value="ECO:0007669"/>
    <property type="project" value="UniProtKB-SubCell"/>
</dbReference>
<keyword evidence="5" id="KW-0597">Phosphoprotein</keyword>
<keyword evidence="12" id="KW-1278">Translocase</keyword>
<dbReference type="SFLD" id="SFLDG00002">
    <property type="entry name" value="C1.7:_P-type_atpase_like"/>
    <property type="match status" value="1"/>
</dbReference>
<dbReference type="InterPro" id="IPR044492">
    <property type="entry name" value="P_typ_ATPase_HD_dom"/>
</dbReference>
<sequence>MEKEELKIVNKDEEDEMELQGYRVCRWRVAVVSLGVLCTGGFLLLLLYWMPEWCVKATCTRTTVREAEVVLLQSTPPICSSLGKAQIKKVSALVIFANILISFSLQIRYFTLHSTKYYWNDEVHNFEVLTGLEDREVTCSTVHSEHSTGLTSNQQEYRRLFFGVNEIAVKVPSVFKLLIKEVLNPFYIFQLFSVILWSADEYYYYAAAIVFMSVISIATSLYTIKKQYVTLHDMVSAHSIVRVSVCRANIEEALSTDLVPGDVMVIPSNGTIMPCDAVLISGTCIVNESMLTGESVPVTKTNLPNPGEGDKEGDAAYSMEEHKRHTLFCGTHVIQTRFYSGELVKAVVVRTGFSTAKGQLVRSILYPKPTDFKLYRDAYLFLLCLVAIAGIGFVYSIVLSIMNNVPAKTIIIESLDIITITVPPALPAAMTAGIVYAQRRLKRIGIFCISPQRINICGQLNLVCFDKTGTLTEDGLDLWGVQRVEKGTFHLSEENAYKDTLVKSQFVACMATCHSLTNIDGKLSGDPLDLKMFEATGWILEEATEEETSLHNRIMPTVVRPPKQLMPPEPVMSPEQDMELYDLSAYEIGIVRQFPFSSALQRMCVVARLLGEKRMDAYLKGAPEVVASLCKKDTVPEDFAEVLEDYTKQGFRVIALAHRRLESKLTWHKVQNVNRDQMEANMEFLGLIIMQNKLKAETSGVLQDLRRAHIRTVMVTGDNMLTAISVARDCGMIPPQDQVIIADALPPKDGQAAKITWRYADNPSKHVGKAPRLEDQYHFAMSGKSFAVITEHFQDLLQKLVLHGTVFARMAPDQKTELIEALQSVDYFVGMCGDGANDCGALKRAHGGISLSELEASVASPFTSRTPNISCVPSLIREGRAALITSFCVFKFMALYSIIQYISVTLLYSILSNLGDFQFLFIDIAIILLVVFTMSLNPAWKELVSRRPPSGLISGPLLFSVLTQILICLGFQTIAFLWVRHQAWYHIWTPQSDACNSSLRANLGPEHNSSEERDDHNIKNYENTSLFYVSSFQYLIVAIVFSKGKPFRQPSYKNWPFVVSCIGLYIFMFFIMFYPVSAIDEFLEIVCVPFEWRITLFFIIIVNAAVSVLVEGGIDLWGAKCLSWLCCRRRKVPKARYMHLAQELSVDPDWPPKPTTTTEAKHPLPGNPPENGSSYQIMADS</sequence>
<dbReference type="InterPro" id="IPR004014">
    <property type="entry name" value="ATPase_P-typ_cation-transptr_N"/>
</dbReference>
<organism evidence="23 24">
    <name type="scientific">Oncorhynchus tshawytscha</name>
    <name type="common">Chinook salmon</name>
    <name type="synonym">Salmo tshawytscha</name>
    <dbReference type="NCBI Taxonomy" id="74940"/>
    <lineage>
        <taxon>Eukaryota</taxon>
        <taxon>Metazoa</taxon>
        <taxon>Chordata</taxon>
        <taxon>Craniata</taxon>
        <taxon>Vertebrata</taxon>
        <taxon>Euteleostomi</taxon>
        <taxon>Actinopterygii</taxon>
        <taxon>Neopterygii</taxon>
        <taxon>Teleostei</taxon>
        <taxon>Protacanthopterygii</taxon>
        <taxon>Salmoniformes</taxon>
        <taxon>Salmonidae</taxon>
        <taxon>Salmoninae</taxon>
        <taxon>Oncorhynchus</taxon>
    </lineage>
</organism>
<dbReference type="GO" id="GO:0015594">
    <property type="term" value="F:ABC-type putrescine transporter activity"/>
    <property type="evidence" value="ECO:0007669"/>
    <property type="project" value="UniProtKB-EC"/>
</dbReference>
<evidence type="ECO:0000256" key="4">
    <source>
        <dbReference type="ARBA" id="ARBA00006000"/>
    </source>
</evidence>
<dbReference type="InterPro" id="IPR047819">
    <property type="entry name" value="P5A-ATPase_N"/>
</dbReference>
<dbReference type="Pfam" id="PF00690">
    <property type="entry name" value="Cation_ATPase_N"/>
    <property type="match status" value="1"/>
</dbReference>
<accession>A0A8C8IFW4</accession>
<dbReference type="InterPro" id="IPR047821">
    <property type="entry name" value="P5B-type_ATPase"/>
</dbReference>
<dbReference type="FunFam" id="1.20.1110.10:FF:000023">
    <property type="entry name" value="Cation-transporting ATPase"/>
    <property type="match status" value="1"/>
</dbReference>
<dbReference type="GO" id="GO:0016887">
    <property type="term" value="F:ATP hydrolysis activity"/>
    <property type="evidence" value="ECO:0007669"/>
    <property type="project" value="InterPro"/>
</dbReference>
<dbReference type="SFLD" id="SFLDF00027">
    <property type="entry name" value="p-type_atpase"/>
    <property type="match status" value="1"/>
</dbReference>
<feature type="transmembrane region" description="Helical" evidence="21">
    <location>
        <begin position="957"/>
        <end position="979"/>
    </location>
</feature>
<dbReference type="GO" id="GO:0055038">
    <property type="term" value="C:recycling endosome membrane"/>
    <property type="evidence" value="ECO:0007669"/>
    <property type="project" value="UniProtKB-SubCell"/>
</dbReference>
<dbReference type="SFLD" id="SFLDS00003">
    <property type="entry name" value="Haloacid_Dehalogenase"/>
    <property type="match status" value="1"/>
</dbReference>
<dbReference type="Proteomes" id="UP000694402">
    <property type="component" value="Unassembled WGS sequence"/>
</dbReference>
<evidence type="ECO:0000256" key="17">
    <source>
        <dbReference type="ARBA" id="ARBA00066779"/>
    </source>
</evidence>
<dbReference type="InterPro" id="IPR008250">
    <property type="entry name" value="ATPase_P-typ_transduc_dom_A_sf"/>
</dbReference>
<dbReference type="GO" id="GO:0006874">
    <property type="term" value="P:intracellular calcium ion homeostasis"/>
    <property type="evidence" value="ECO:0007669"/>
    <property type="project" value="TreeGrafter"/>
</dbReference>
<keyword evidence="11" id="KW-0460">Magnesium</keyword>
<dbReference type="FunFam" id="3.40.1110.10:FF:000026">
    <property type="entry name" value="Cation-transporting ATPase"/>
    <property type="match status" value="1"/>
</dbReference>
<dbReference type="SUPFAM" id="SSF81660">
    <property type="entry name" value="Metal cation-transporting ATPase, ATP-binding domain N"/>
    <property type="match status" value="1"/>
</dbReference>
<dbReference type="SMART" id="SM00831">
    <property type="entry name" value="Cation_ATPase_N"/>
    <property type="match status" value="1"/>
</dbReference>
<evidence type="ECO:0000256" key="16">
    <source>
        <dbReference type="ARBA" id="ARBA00053935"/>
    </source>
</evidence>
<comment type="similarity">
    <text evidence="4">Belongs to the cation transport ATPase (P-type) (TC 3.A.3) family. Type V subfamily.</text>
</comment>
<evidence type="ECO:0000256" key="13">
    <source>
        <dbReference type="ARBA" id="ARBA00022989"/>
    </source>
</evidence>
<evidence type="ECO:0000256" key="3">
    <source>
        <dbReference type="ARBA" id="ARBA00004520"/>
    </source>
</evidence>
<feature type="compositionally biased region" description="Polar residues" evidence="20">
    <location>
        <begin position="1170"/>
        <end position="1181"/>
    </location>
</feature>
<dbReference type="GO" id="GO:0031902">
    <property type="term" value="C:late endosome membrane"/>
    <property type="evidence" value="ECO:0007669"/>
    <property type="project" value="UniProtKB-SubCell"/>
</dbReference>
<dbReference type="Pfam" id="PF00122">
    <property type="entry name" value="E1-E2_ATPase"/>
    <property type="match status" value="1"/>
</dbReference>
<evidence type="ECO:0000256" key="5">
    <source>
        <dbReference type="ARBA" id="ARBA00022553"/>
    </source>
</evidence>
<evidence type="ECO:0000256" key="12">
    <source>
        <dbReference type="ARBA" id="ARBA00022967"/>
    </source>
</evidence>
<gene>
    <name evidence="23" type="primary">ATP13A3</name>
</gene>
<dbReference type="GeneTree" id="ENSGT00940000155941"/>
<dbReference type="AlphaFoldDB" id="A0A8C8IFW4"/>
<evidence type="ECO:0000256" key="2">
    <source>
        <dbReference type="ARBA" id="ARBA00004195"/>
    </source>
</evidence>
<dbReference type="InterPro" id="IPR059000">
    <property type="entry name" value="ATPase_P-type_domA"/>
</dbReference>
<keyword evidence="6 21" id="KW-0812">Transmembrane</keyword>
<evidence type="ECO:0000259" key="22">
    <source>
        <dbReference type="SMART" id="SM00831"/>
    </source>
</evidence>
<dbReference type="NCBIfam" id="TIGR01494">
    <property type="entry name" value="ATPase_P-type"/>
    <property type="match status" value="2"/>
</dbReference>
<dbReference type="FunFam" id="1.20.1110.10:FF:000026">
    <property type="entry name" value="Cation-transporting ATPase"/>
    <property type="match status" value="1"/>
</dbReference>
<evidence type="ECO:0000313" key="23">
    <source>
        <dbReference type="Ensembl" id="ENSOTSP00005078591.1"/>
    </source>
</evidence>
<keyword evidence="9" id="KW-0967">Endosome</keyword>
<dbReference type="Pfam" id="PF13246">
    <property type="entry name" value="Cation_ATPase"/>
    <property type="match status" value="1"/>
</dbReference>
<feature type="transmembrane region" description="Helical" evidence="21">
    <location>
        <begin position="883"/>
        <end position="911"/>
    </location>
</feature>
<dbReference type="SUPFAM" id="SSF56784">
    <property type="entry name" value="HAD-like"/>
    <property type="match status" value="1"/>
</dbReference>
<dbReference type="InterPro" id="IPR023299">
    <property type="entry name" value="ATPase_P-typ_cyto_dom_N"/>
</dbReference>
<feature type="transmembrane region" description="Helical" evidence="21">
    <location>
        <begin position="90"/>
        <end position="110"/>
    </location>
</feature>
<feature type="transmembrane region" description="Helical" evidence="21">
    <location>
        <begin position="917"/>
        <end position="936"/>
    </location>
</feature>
<dbReference type="FunFam" id="3.40.50.1000:FF:000045">
    <property type="entry name" value="Cation-transporting ATPase"/>
    <property type="match status" value="1"/>
</dbReference>
<dbReference type="InterPro" id="IPR018303">
    <property type="entry name" value="ATPase_P-typ_P_site"/>
</dbReference>
<comment type="subcellular location">
    <subcellularLocation>
        <location evidence="3">Early endosome membrane</location>
        <topology evidence="3">Multi-pass membrane protein</topology>
    </subcellularLocation>
    <subcellularLocation>
        <location evidence="1">Late endosome membrane</location>
        <topology evidence="1">Multi-pass membrane protein</topology>
    </subcellularLocation>
    <subcellularLocation>
        <location evidence="2">Recycling endosome membrane</location>
        <topology evidence="2">Multi-pass membrane protein</topology>
    </subcellularLocation>
</comment>
<reference evidence="23" key="2">
    <citation type="submission" date="2025-09" db="UniProtKB">
        <authorList>
            <consortium name="Ensembl"/>
        </authorList>
    </citation>
    <scope>IDENTIFICATION</scope>
</reference>
<dbReference type="FunFam" id="2.70.150.10:FF:000017">
    <property type="entry name" value="Cation-transporting ATPase"/>
    <property type="match status" value="1"/>
</dbReference>
<feature type="domain" description="Cation-transporting P-type ATPase N-terminal" evidence="22">
    <location>
        <begin position="125"/>
        <end position="202"/>
    </location>
</feature>
<evidence type="ECO:0000256" key="21">
    <source>
        <dbReference type="SAM" id="Phobius"/>
    </source>
</evidence>
<evidence type="ECO:0000256" key="15">
    <source>
        <dbReference type="ARBA" id="ARBA00051385"/>
    </source>
</evidence>
<dbReference type="Gene3D" id="3.40.1110.10">
    <property type="entry name" value="Calcium-transporting ATPase, cytoplasmic domain N"/>
    <property type="match status" value="1"/>
</dbReference>
<dbReference type="InterPro" id="IPR023214">
    <property type="entry name" value="HAD_sf"/>
</dbReference>
<keyword evidence="14 21" id="KW-0472">Membrane</keyword>
<keyword evidence="7" id="KW-0479">Metal-binding</keyword>
<dbReference type="InterPro" id="IPR023298">
    <property type="entry name" value="ATPase_P-typ_TM_dom_sf"/>
</dbReference>
<comment type="function">
    <text evidence="16">ATP-driven pump involved in endocytosis-dependent polyamine transport. Uses ATP as an energy source to transfer polyamine precursor putrescine from the endosomal compartment to the cytosol.</text>
</comment>
<feature type="transmembrane region" description="Helical" evidence="21">
    <location>
        <begin position="417"/>
        <end position="437"/>
    </location>
</feature>
<dbReference type="PANTHER" id="PTHR45630">
    <property type="entry name" value="CATION-TRANSPORTING ATPASE-RELATED"/>
    <property type="match status" value="1"/>
</dbReference>
<evidence type="ECO:0000256" key="9">
    <source>
        <dbReference type="ARBA" id="ARBA00022753"/>
    </source>
</evidence>
<dbReference type="InterPro" id="IPR036412">
    <property type="entry name" value="HAD-like_sf"/>
</dbReference>
<dbReference type="PRINTS" id="PR00119">
    <property type="entry name" value="CATATPASE"/>
</dbReference>
<dbReference type="Pfam" id="PF12409">
    <property type="entry name" value="P5-ATPase"/>
    <property type="match status" value="1"/>
</dbReference>
<dbReference type="SUPFAM" id="SSF81653">
    <property type="entry name" value="Calcium ATPase, transduction domain A"/>
    <property type="match status" value="1"/>
</dbReference>
<feature type="transmembrane region" description="Helical" evidence="21">
    <location>
        <begin position="1094"/>
        <end position="1114"/>
    </location>
</feature>
<dbReference type="Gene3D" id="2.70.150.10">
    <property type="entry name" value="Calcium-transporting ATPase, cytoplasmic transduction domain A"/>
    <property type="match status" value="1"/>
</dbReference>
<dbReference type="SUPFAM" id="SSF81665">
    <property type="entry name" value="Calcium ATPase, transmembrane domain M"/>
    <property type="match status" value="1"/>
</dbReference>
<feature type="transmembrane region" description="Helical" evidence="21">
    <location>
        <begin position="378"/>
        <end position="397"/>
    </location>
</feature>
<dbReference type="GO" id="GO:0046872">
    <property type="term" value="F:metal ion binding"/>
    <property type="evidence" value="ECO:0007669"/>
    <property type="project" value="UniProtKB-KW"/>
</dbReference>
<proteinExistence type="inferred from homology"/>
<evidence type="ECO:0000256" key="10">
    <source>
        <dbReference type="ARBA" id="ARBA00022840"/>
    </source>
</evidence>
<feature type="region of interest" description="Disordered" evidence="20">
    <location>
        <begin position="1148"/>
        <end position="1181"/>
    </location>
</feature>
<dbReference type="Gene3D" id="1.20.1110.10">
    <property type="entry name" value="Calcium-transporting ATPase, transmembrane domain"/>
    <property type="match status" value="1"/>
</dbReference>
<keyword evidence="8" id="KW-0547">Nucleotide-binding</keyword>
<dbReference type="PROSITE" id="PS00154">
    <property type="entry name" value="ATPASE_E1_E2"/>
    <property type="match status" value="1"/>
</dbReference>
<evidence type="ECO:0000256" key="20">
    <source>
        <dbReference type="SAM" id="MobiDB-lite"/>
    </source>
</evidence>
<protein>
    <recommendedName>
        <fullName evidence="18">Polyamine-transporting ATPase 13A3</fullName>
        <ecNumber evidence="17">7.6.2.16</ecNumber>
    </recommendedName>
    <alternativeName>
        <fullName evidence="19">Putrescine transporting ATPase</fullName>
    </alternativeName>
</protein>
<evidence type="ECO:0000256" key="8">
    <source>
        <dbReference type="ARBA" id="ARBA00022741"/>
    </source>
</evidence>
<evidence type="ECO:0000256" key="1">
    <source>
        <dbReference type="ARBA" id="ARBA00004107"/>
    </source>
</evidence>
<reference evidence="23" key="1">
    <citation type="submission" date="2025-08" db="UniProtKB">
        <authorList>
            <consortium name="Ensembl"/>
        </authorList>
    </citation>
    <scope>IDENTIFICATION</scope>
</reference>
<feature type="transmembrane region" description="Helical" evidence="21">
    <location>
        <begin position="1054"/>
        <end position="1074"/>
    </location>
</feature>
<evidence type="ECO:0000256" key="7">
    <source>
        <dbReference type="ARBA" id="ARBA00022723"/>
    </source>
</evidence>
<dbReference type="InterPro" id="IPR006544">
    <property type="entry name" value="P-type_TPase_V"/>
</dbReference>
<keyword evidence="10" id="KW-0067">ATP-binding</keyword>
<keyword evidence="24" id="KW-1185">Reference proteome</keyword>
<dbReference type="EC" id="7.6.2.16" evidence="17"/>
<feature type="transmembrane region" description="Helical" evidence="21">
    <location>
        <begin position="1025"/>
        <end position="1042"/>
    </location>
</feature>
<evidence type="ECO:0000256" key="14">
    <source>
        <dbReference type="ARBA" id="ARBA00023136"/>
    </source>
</evidence>
<dbReference type="InterPro" id="IPR001757">
    <property type="entry name" value="P_typ_ATPase"/>
</dbReference>
<dbReference type="NCBIfam" id="TIGR01657">
    <property type="entry name" value="P-ATPase-V"/>
    <property type="match status" value="1"/>
</dbReference>
<evidence type="ECO:0000313" key="24">
    <source>
        <dbReference type="Proteomes" id="UP000694402"/>
    </source>
</evidence>
<feature type="transmembrane region" description="Helical" evidence="21">
    <location>
        <begin position="27"/>
        <end position="50"/>
    </location>
</feature>
<dbReference type="PANTHER" id="PTHR45630:SF12">
    <property type="entry name" value="POLYAMINE-TRANSPORTING ATPASE 13A3"/>
    <property type="match status" value="1"/>
</dbReference>
<evidence type="ECO:0000256" key="19">
    <source>
        <dbReference type="ARBA" id="ARBA00076813"/>
    </source>
</evidence>
<comment type="catalytic activity">
    <reaction evidence="15">
        <text>putrescine(out) + ATP + H2O = putrescine(in) + ADP + phosphate + H(+)</text>
        <dbReference type="Rhea" id="RHEA:29995"/>
        <dbReference type="ChEBI" id="CHEBI:15377"/>
        <dbReference type="ChEBI" id="CHEBI:15378"/>
        <dbReference type="ChEBI" id="CHEBI:30616"/>
        <dbReference type="ChEBI" id="CHEBI:43474"/>
        <dbReference type="ChEBI" id="CHEBI:326268"/>
        <dbReference type="ChEBI" id="CHEBI:456216"/>
        <dbReference type="EC" id="7.6.2.16"/>
    </reaction>
    <physiologicalReaction direction="left-to-right" evidence="15">
        <dbReference type="Rhea" id="RHEA:29996"/>
    </physiologicalReaction>
</comment>
<dbReference type="GO" id="GO:0019829">
    <property type="term" value="F:ATPase-coupled monoatomic cation transmembrane transporter activity"/>
    <property type="evidence" value="ECO:0007669"/>
    <property type="project" value="InterPro"/>
</dbReference>
<feature type="transmembrane region" description="Helical" evidence="21">
    <location>
        <begin position="203"/>
        <end position="224"/>
    </location>
</feature>
<dbReference type="GO" id="GO:0015662">
    <property type="term" value="F:P-type ion transporter activity"/>
    <property type="evidence" value="ECO:0007669"/>
    <property type="project" value="InterPro"/>
</dbReference>
<keyword evidence="13 21" id="KW-1133">Transmembrane helix</keyword>
<evidence type="ECO:0000256" key="11">
    <source>
        <dbReference type="ARBA" id="ARBA00022842"/>
    </source>
</evidence>
<dbReference type="Gene3D" id="3.40.50.1000">
    <property type="entry name" value="HAD superfamily/HAD-like"/>
    <property type="match status" value="1"/>
</dbReference>
<evidence type="ECO:0000256" key="6">
    <source>
        <dbReference type="ARBA" id="ARBA00022692"/>
    </source>
</evidence>
<dbReference type="GO" id="GO:0005524">
    <property type="term" value="F:ATP binding"/>
    <property type="evidence" value="ECO:0007669"/>
    <property type="project" value="UniProtKB-KW"/>
</dbReference>
<evidence type="ECO:0000256" key="18">
    <source>
        <dbReference type="ARBA" id="ARBA00074226"/>
    </source>
</evidence>
<name>A0A8C8IFW4_ONCTS</name>